<feature type="domain" description="RdRp catalytic" evidence="8">
    <location>
        <begin position="55"/>
        <end position="172"/>
    </location>
</feature>
<evidence type="ECO:0000256" key="2">
    <source>
        <dbReference type="ARBA" id="ARBA00022484"/>
    </source>
</evidence>
<keyword evidence="5 7" id="KW-0547">Nucleotide-binding</keyword>
<protein>
    <recommendedName>
        <fullName evidence="1 7">RNA-directed RNA polymerase</fullName>
        <ecNumber evidence="1 7">2.7.7.48</ecNumber>
    </recommendedName>
</protein>
<dbReference type="InterPro" id="IPR043502">
    <property type="entry name" value="DNA/RNA_pol_sf"/>
</dbReference>
<evidence type="ECO:0000256" key="3">
    <source>
        <dbReference type="ARBA" id="ARBA00022679"/>
    </source>
</evidence>
<dbReference type="Pfam" id="PF00998">
    <property type="entry name" value="RdRP_3"/>
    <property type="match status" value="1"/>
</dbReference>
<dbReference type="PROSITE" id="PS50507">
    <property type="entry name" value="RDRP_SSRNA_POS"/>
    <property type="match status" value="1"/>
</dbReference>
<keyword evidence="2 7" id="KW-0696">RNA-directed RNA polymerase</keyword>
<dbReference type="GO" id="GO:0000166">
    <property type="term" value="F:nucleotide binding"/>
    <property type="evidence" value="ECO:0007669"/>
    <property type="project" value="UniProtKB-KW"/>
</dbReference>
<evidence type="ECO:0000259" key="8">
    <source>
        <dbReference type="PROSITE" id="PS50507"/>
    </source>
</evidence>
<dbReference type="GO" id="GO:0003723">
    <property type="term" value="F:RNA binding"/>
    <property type="evidence" value="ECO:0007669"/>
    <property type="project" value="InterPro"/>
</dbReference>
<dbReference type="EMBL" id="MZ556267">
    <property type="protein sequence ID" value="UBJ25993.1"/>
    <property type="molecule type" value="Genomic_RNA"/>
</dbReference>
<dbReference type="SUPFAM" id="SSF56672">
    <property type="entry name" value="DNA/RNA polymerases"/>
    <property type="match status" value="1"/>
</dbReference>
<keyword evidence="6 7" id="KW-0693">Viral RNA replication</keyword>
<keyword evidence="4 7" id="KW-0548">Nucleotidyltransferase</keyword>
<dbReference type="EC" id="2.7.7.48" evidence="1 7"/>
<evidence type="ECO:0000313" key="9">
    <source>
        <dbReference type="EMBL" id="UBJ25993.1"/>
    </source>
</evidence>
<dbReference type="InterPro" id="IPR043128">
    <property type="entry name" value="Rev_trsase/Diguanyl_cyclase"/>
</dbReference>
<dbReference type="GO" id="GO:0003968">
    <property type="term" value="F:RNA-directed RNA polymerase activity"/>
    <property type="evidence" value="ECO:0007669"/>
    <property type="project" value="UniProtKB-KW"/>
</dbReference>
<evidence type="ECO:0000256" key="5">
    <source>
        <dbReference type="ARBA" id="ARBA00022741"/>
    </source>
</evidence>
<keyword evidence="3 7" id="KW-0808">Transferase</keyword>
<evidence type="ECO:0000256" key="4">
    <source>
        <dbReference type="ARBA" id="ARBA00022695"/>
    </source>
</evidence>
<evidence type="ECO:0000256" key="1">
    <source>
        <dbReference type="ARBA" id="ARBA00012494"/>
    </source>
</evidence>
<organism evidence="9">
    <name type="scientific">Sichuan mosquito tombus-like virus</name>
    <dbReference type="NCBI Taxonomy" id="2864009"/>
    <lineage>
        <taxon>Viruses</taxon>
        <taxon>Riboviria</taxon>
        <taxon>Orthornavirae</taxon>
        <taxon>Kitrinoviricota</taxon>
        <taxon>Tolucaviricetes</taxon>
        <taxon>Tolivirales</taxon>
        <taxon>Tombusviridae</taxon>
    </lineage>
</organism>
<evidence type="ECO:0000256" key="6">
    <source>
        <dbReference type="ARBA" id="ARBA00022953"/>
    </source>
</evidence>
<sequence>MEATGALEMGRFTHAVESDVYDLKDDYGTRIFGKGCNLHELAEDFINKNALFANPVYLLLDASKFDAHVSDALLRIVARFYETMLENPRERKHVRWLWSHTFTSMGRSKLGVYYKTKGTRFSGHMDTGLGNCMVMYAALKVYLRLSGVTKHVMSVNGDDSVIIVERQDLSKLLDIGVFKSLGFKMKFEYTDDFSQMEYCQCRPVHTDYGWVMARGPERVLARTGWSVKRFSKKKFKDFVLSLGMGESAVSYGVPVAYPLARLLVGAGKGGKMMPTDRKRFISYTRQKFWQSPEVATISLSTRVSYERAWGMSPDKQIEIEGKLKVSMGLTLSSRQMTAYERIVTDDPLMGTT</sequence>
<dbReference type="InterPro" id="IPR007094">
    <property type="entry name" value="RNA-dir_pol_PSvirus"/>
</dbReference>
<name>A0A8K1HIF3_9TOMB</name>
<evidence type="ECO:0000256" key="7">
    <source>
        <dbReference type="RuleBase" id="RU363062"/>
    </source>
</evidence>
<comment type="catalytic activity">
    <reaction evidence="7">
        <text>RNA(n) + a ribonucleoside 5'-triphosphate = RNA(n+1) + diphosphate</text>
        <dbReference type="Rhea" id="RHEA:21248"/>
        <dbReference type="Rhea" id="RHEA-COMP:14527"/>
        <dbReference type="Rhea" id="RHEA-COMP:17342"/>
        <dbReference type="ChEBI" id="CHEBI:33019"/>
        <dbReference type="ChEBI" id="CHEBI:61557"/>
        <dbReference type="ChEBI" id="CHEBI:140395"/>
        <dbReference type="EC" id="2.7.7.48"/>
    </reaction>
</comment>
<dbReference type="GO" id="GO:0039694">
    <property type="term" value="P:viral RNA genome replication"/>
    <property type="evidence" value="ECO:0007669"/>
    <property type="project" value="InterPro"/>
</dbReference>
<dbReference type="InterPro" id="IPR002166">
    <property type="entry name" value="RNA_pol_HCV"/>
</dbReference>
<accession>A0A8K1HIF3</accession>
<dbReference type="Gene3D" id="3.30.70.270">
    <property type="match status" value="1"/>
</dbReference>
<reference evidence="9" key="1">
    <citation type="submission" date="2021-07" db="EMBL/GenBank/DDBJ databases">
        <title>Communication and adaptive evolution of viruses within giant pandas and their associated organisms in a local ecological environment.</title>
        <authorList>
            <person name="Zhao M."/>
            <person name="Liu S."/>
            <person name="Zhang W."/>
        </authorList>
    </citation>
    <scope>NUCLEOTIDE SEQUENCE</scope>
    <source>
        <strain evidence="9">Mos090tom19-10</strain>
    </source>
</reference>
<proteinExistence type="predicted"/>